<keyword evidence="2" id="KW-1185">Reference proteome</keyword>
<evidence type="ECO:0000313" key="1">
    <source>
        <dbReference type="EMBL" id="BBX92608.1"/>
    </source>
</evidence>
<protein>
    <submittedName>
        <fullName evidence="1">Uncharacterized protein</fullName>
    </submittedName>
</protein>
<evidence type="ECO:0000313" key="2">
    <source>
        <dbReference type="Proteomes" id="UP000466683"/>
    </source>
</evidence>
<reference evidence="1 2" key="1">
    <citation type="journal article" date="2019" name="Emerg. Microbes Infect.">
        <title>Comprehensive subspecies identification of 175 nontuberculous mycobacteria species based on 7547 genomic profiles.</title>
        <authorList>
            <person name="Matsumoto Y."/>
            <person name="Kinjo T."/>
            <person name="Motooka D."/>
            <person name="Nabeya D."/>
            <person name="Jung N."/>
            <person name="Uechi K."/>
            <person name="Horii T."/>
            <person name="Iida T."/>
            <person name="Fujita J."/>
            <person name="Nakamura S."/>
        </authorList>
    </citation>
    <scope>NUCLEOTIDE SEQUENCE [LARGE SCALE GENOMIC DNA]</scope>
    <source>
        <strain evidence="1 2">JCM 15653</strain>
    </source>
</reference>
<sequence length="69" mass="7593">MGGGRLRRLTKPRQIANLHSPKRCGLIDRIGVRLNQHHLMGVATVRARETVVASAPRATISEPAVERTD</sequence>
<name>A0ABM7J0F5_9MYCO</name>
<dbReference type="EMBL" id="AP022579">
    <property type="protein sequence ID" value="BBX92608.1"/>
    <property type="molecule type" value="Genomic_DNA"/>
</dbReference>
<proteinExistence type="predicted"/>
<accession>A0ABM7J0F5</accession>
<dbReference type="Proteomes" id="UP000466683">
    <property type="component" value="Chromosome"/>
</dbReference>
<gene>
    <name evidence="1" type="ORF">MBOE_42570</name>
</gene>
<organism evidence="1 2">
    <name type="scientific">Mycolicibacterium boenickei</name>
    <dbReference type="NCBI Taxonomy" id="146017"/>
    <lineage>
        <taxon>Bacteria</taxon>
        <taxon>Bacillati</taxon>
        <taxon>Actinomycetota</taxon>
        <taxon>Actinomycetes</taxon>
        <taxon>Mycobacteriales</taxon>
        <taxon>Mycobacteriaceae</taxon>
        <taxon>Mycolicibacterium</taxon>
    </lineage>
</organism>